<organism evidence="2 3">
    <name type="scientific">Popillia japonica</name>
    <name type="common">Japanese beetle</name>
    <dbReference type="NCBI Taxonomy" id="7064"/>
    <lineage>
        <taxon>Eukaryota</taxon>
        <taxon>Metazoa</taxon>
        <taxon>Ecdysozoa</taxon>
        <taxon>Arthropoda</taxon>
        <taxon>Hexapoda</taxon>
        <taxon>Insecta</taxon>
        <taxon>Pterygota</taxon>
        <taxon>Neoptera</taxon>
        <taxon>Endopterygota</taxon>
        <taxon>Coleoptera</taxon>
        <taxon>Polyphaga</taxon>
        <taxon>Scarabaeiformia</taxon>
        <taxon>Scarabaeidae</taxon>
        <taxon>Rutelinae</taxon>
        <taxon>Popillia</taxon>
    </lineage>
</organism>
<feature type="region of interest" description="Disordered" evidence="1">
    <location>
        <begin position="90"/>
        <end position="123"/>
    </location>
</feature>
<gene>
    <name evidence="2" type="ORF">QE152_g37055</name>
</gene>
<comment type="caution">
    <text evidence="2">The sequence shown here is derived from an EMBL/GenBank/DDBJ whole genome shotgun (WGS) entry which is preliminary data.</text>
</comment>
<keyword evidence="3" id="KW-1185">Reference proteome</keyword>
<sequence length="143" mass="16228">MIGRAIKTKLDMVKREPNAVMKEKKELLSRKIHKFDVNVQVQRRCYTNAANKWEYGIITAKTGRLPYTGVVSKPKMDLLELSDTVPSLIQESQSKEPNTSSADTCEVIESSTTNKSNTGTQSPYFKTEQPVRYIFITTYTTDV</sequence>
<dbReference type="EMBL" id="JASPKY010000695">
    <property type="protein sequence ID" value="KAK9686618.1"/>
    <property type="molecule type" value="Genomic_DNA"/>
</dbReference>
<accession>A0AAW1IBE0</accession>
<dbReference type="Proteomes" id="UP001458880">
    <property type="component" value="Unassembled WGS sequence"/>
</dbReference>
<evidence type="ECO:0000256" key="1">
    <source>
        <dbReference type="SAM" id="MobiDB-lite"/>
    </source>
</evidence>
<protein>
    <submittedName>
        <fullName evidence="2">Uncharacterized protein</fullName>
    </submittedName>
</protein>
<name>A0AAW1IBE0_POPJA</name>
<evidence type="ECO:0000313" key="2">
    <source>
        <dbReference type="EMBL" id="KAK9686618.1"/>
    </source>
</evidence>
<evidence type="ECO:0000313" key="3">
    <source>
        <dbReference type="Proteomes" id="UP001458880"/>
    </source>
</evidence>
<dbReference type="AlphaFoldDB" id="A0AAW1IBE0"/>
<reference evidence="2 3" key="1">
    <citation type="journal article" date="2024" name="BMC Genomics">
        <title>De novo assembly and annotation of Popillia japonica's genome with initial clues to its potential as an invasive pest.</title>
        <authorList>
            <person name="Cucini C."/>
            <person name="Boschi S."/>
            <person name="Funari R."/>
            <person name="Cardaioli E."/>
            <person name="Iannotti N."/>
            <person name="Marturano G."/>
            <person name="Paoli F."/>
            <person name="Bruttini M."/>
            <person name="Carapelli A."/>
            <person name="Frati F."/>
            <person name="Nardi F."/>
        </authorList>
    </citation>
    <scope>NUCLEOTIDE SEQUENCE [LARGE SCALE GENOMIC DNA]</scope>
    <source>
        <strain evidence="2">DMR45628</strain>
    </source>
</reference>
<proteinExistence type="predicted"/>